<gene>
    <name evidence="1" type="ORF">MFU01_50600</name>
</gene>
<protein>
    <submittedName>
        <fullName evidence="1">Uncharacterized protein</fullName>
    </submittedName>
</protein>
<dbReference type="EMBL" id="BJXR01000036">
    <property type="protein sequence ID" value="GEN10023.1"/>
    <property type="molecule type" value="Genomic_DNA"/>
</dbReference>
<reference evidence="1 2" key="1">
    <citation type="submission" date="2019-07" db="EMBL/GenBank/DDBJ databases">
        <title>Whole genome shotgun sequence of Myxococcus fulvus NBRC 100333.</title>
        <authorList>
            <person name="Hosoyama A."/>
            <person name="Uohara A."/>
            <person name="Ohji S."/>
            <person name="Ichikawa N."/>
        </authorList>
    </citation>
    <scope>NUCLEOTIDE SEQUENCE [LARGE SCALE GENOMIC DNA]</scope>
    <source>
        <strain evidence="1 2">NBRC 100333</strain>
    </source>
</reference>
<proteinExistence type="predicted"/>
<dbReference type="Proteomes" id="UP000321514">
    <property type="component" value="Unassembled WGS sequence"/>
</dbReference>
<organism evidence="1 2">
    <name type="scientific">Myxococcus fulvus</name>
    <dbReference type="NCBI Taxonomy" id="33"/>
    <lineage>
        <taxon>Bacteria</taxon>
        <taxon>Pseudomonadati</taxon>
        <taxon>Myxococcota</taxon>
        <taxon>Myxococcia</taxon>
        <taxon>Myxococcales</taxon>
        <taxon>Cystobacterineae</taxon>
        <taxon>Myxococcaceae</taxon>
        <taxon>Myxococcus</taxon>
    </lineage>
</organism>
<accession>A0A511T8V4</accession>
<dbReference type="AlphaFoldDB" id="A0A511T8V4"/>
<name>A0A511T8V4_MYXFU</name>
<sequence length="102" mass="10544">MPRPQAQLRTDANSLSVDLPELQGVLGQVLPGGLPGTIETLPVAADSVVSLITPIIGNIFGALQTNPTALFSIPTSAPGRVAVSELRTDLQASRATLPPFCD</sequence>
<comment type="caution">
    <text evidence="1">The sequence shown here is derived from an EMBL/GenBank/DDBJ whole genome shotgun (WGS) entry which is preliminary data.</text>
</comment>
<evidence type="ECO:0000313" key="2">
    <source>
        <dbReference type="Proteomes" id="UP000321514"/>
    </source>
</evidence>
<evidence type="ECO:0000313" key="1">
    <source>
        <dbReference type="EMBL" id="GEN10023.1"/>
    </source>
</evidence>